<evidence type="ECO:0000313" key="3">
    <source>
        <dbReference type="Proteomes" id="UP000299102"/>
    </source>
</evidence>
<dbReference type="Proteomes" id="UP000299102">
    <property type="component" value="Unassembled WGS sequence"/>
</dbReference>
<protein>
    <submittedName>
        <fullName evidence="2">Uncharacterized protein</fullName>
    </submittedName>
</protein>
<name>A0A4C1UIU6_EUMVA</name>
<reference evidence="2 3" key="1">
    <citation type="journal article" date="2019" name="Commun. Biol.">
        <title>The bagworm genome reveals a unique fibroin gene that provides high tensile strength.</title>
        <authorList>
            <person name="Kono N."/>
            <person name="Nakamura H."/>
            <person name="Ohtoshi R."/>
            <person name="Tomita M."/>
            <person name="Numata K."/>
            <person name="Arakawa K."/>
        </authorList>
    </citation>
    <scope>NUCLEOTIDE SEQUENCE [LARGE SCALE GENOMIC DNA]</scope>
</reference>
<evidence type="ECO:0000256" key="1">
    <source>
        <dbReference type="SAM" id="MobiDB-lite"/>
    </source>
</evidence>
<dbReference type="AlphaFoldDB" id="A0A4C1UIU6"/>
<keyword evidence="3" id="KW-1185">Reference proteome</keyword>
<dbReference type="EMBL" id="BGZK01000180">
    <property type="protein sequence ID" value="GBP26401.1"/>
    <property type="molecule type" value="Genomic_DNA"/>
</dbReference>
<evidence type="ECO:0000313" key="2">
    <source>
        <dbReference type="EMBL" id="GBP26401.1"/>
    </source>
</evidence>
<gene>
    <name evidence="2" type="ORF">EVAR_75533_1</name>
</gene>
<feature type="region of interest" description="Disordered" evidence="1">
    <location>
        <begin position="1"/>
        <end position="36"/>
    </location>
</feature>
<organism evidence="2 3">
    <name type="scientific">Eumeta variegata</name>
    <name type="common">Bagworm moth</name>
    <name type="synonym">Eumeta japonica</name>
    <dbReference type="NCBI Taxonomy" id="151549"/>
    <lineage>
        <taxon>Eukaryota</taxon>
        <taxon>Metazoa</taxon>
        <taxon>Ecdysozoa</taxon>
        <taxon>Arthropoda</taxon>
        <taxon>Hexapoda</taxon>
        <taxon>Insecta</taxon>
        <taxon>Pterygota</taxon>
        <taxon>Neoptera</taxon>
        <taxon>Endopterygota</taxon>
        <taxon>Lepidoptera</taxon>
        <taxon>Glossata</taxon>
        <taxon>Ditrysia</taxon>
        <taxon>Tineoidea</taxon>
        <taxon>Psychidae</taxon>
        <taxon>Oiketicinae</taxon>
        <taxon>Eumeta</taxon>
    </lineage>
</organism>
<accession>A0A4C1UIU6</accession>
<comment type="caution">
    <text evidence="2">The sequence shown here is derived from an EMBL/GenBank/DDBJ whole genome shotgun (WGS) entry which is preliminary data.</text>
</comment>
<sequence length="97" mass="10792">MFVVNLHRPHRMRTTRAGGGSRRARPPIGGASTGGLRSSRVRQISAGVEDNTLPARYIKSYLFNFIPQARISHCPYKVTLLPIKAFSSTIENGVRRD</sequence>
<proteinExistence type="predicted"/>